<dbReference type="EMBL" id="AP017378">
    <property type="protein sequence ID" value="BBD09352.1"/>
    <property type="molecule type" value="Genomic_DNA"/>
</dbReference>
<dbReference type="AlphaFoldDB" id="A0A2Z6B1I8"/>
<sequence length="217" mass="24464">MRPRELHNCPGLIASNYKVSRVSAGSFQHEFTPKTTGTIYVVYTSSSAPVVVVGHSYNVGYVPQDNGKRLVDQNDIVEITDVDQLERVTLFEASLAEMGKIFDREKYKNDDRVKPHVHGGEYYWGKKYAWRVFGLLLGKGAFHAYLKEVGHPHIDCVVDNPDDRYPAGPSFAYLENGLEDAIRSLIVTAVKEGQYYKSPLYSKRFTIKPLGSLSDKK</sequence>
<dbReference type="Proteomes" id="UP000269883">
    <property type="component" value="Chromosome"/>
</dbReference>
<dbReference type="OrthoDB" id="6294887at2"/>
<dbReference type="KEGG" id="dfl:DFE_2626"/>
<evidence type="ECO:0000313" key="2">
    <source>
        <dbReference type="Proteomes" id="UP000269883"/>
    </source>
</evidence>
<reference evidence="1 2" key="1">
    <citation type="journal article" date="2018" name="Sci. Adv.">
        <title>Multi-heme cytochromes provide a pathway for survival in energy-limited environments.</title>
        <authorList>
            <person name="Deng X."/>
            <person name="Dohmae N."/>
            <person name="Nealson K.H."/>
            <person name="Hashimoto K."/>
            <person name="Okamoto A."/>
        </authorList>
    </citation>
    <scope>NUCLEOTIDE SEQUENCE [LARGE SCALE GENOMIC DNA]</scope>
    <source>
        <strain evidence="1 2">IS5</strain>
    </source>
</reference>
<gene>
    <name evidence="1" type="ORF">DFE_2626</name>
</gene>
<organism evidence="1 2">
    <name type="scientific">Desulfovibrio ferrophilus</name>
    <dbReference type="NCBI Taxonomy" id="241368"/>
    <lineage>
        <taxon>Bacteria</taxon>
        <taxon>Pseudomonadati</taxon>
        <taxon>Thermodesulfobacteriota</taxon>
        <taxon>Desulfovibrionia</taxon>
        <taxon>Desulfovibrionales</taxon>
        <taxon>Desulfovibrionaceae</taxon>
        <taxon>Desulfovibrio</taxon>
    </lineage>
</organism>
<keyword evidence="2" id="KW-1185">Reference proteome</keyword>
<name>A0A2Z6B1I8_9BACT</name>
<dbReference type="RefSeq" id="WP_126380244.1">
    <property type="nucleotide sequence ID" value="NZ_AP017378.1"/>
</dbReference>
<protein>
    <submittedName>
        <fullName evidence="1">Uncharacterized protein</fullName>
    </submittedName>
</protein>
<accession>A0A2Z6B1I8</accession>
<proteinExistence type="predicted"/>
<evidence type="ECO:0000313" key="1">
    <source>
        <dbReference type="EMBL" id="BBD09352.1"/>
    </source>
</evidence>